<comment type="caution">
    <text evidence="1">The sequence shown here is derived from an EMBL/GenBank/DDBJ whole genome shotgun (WGS) entry which is preliminary data.</text>
</comment>
<proteinExistence type="predicted"/>
<reference evidence="1 2" key="2">
    <citation type="submission" date="2017-02" db="EMBL/GenBank/DDBJ databases">
        <title>A genome survey and senescence transcriptome analysis in Lentinula edodes.</title>
        <authorList>
            <person name="Sakamoto Y."/>
            <person name="Nakade K."/>
            <person name="Sato S."/>
            <person name="Yoshida Y."/>
            <person name="Miyazaki K."/>
            <person name="Natsume S."/>
            <person name="Konno N."/>
        </authorList>
    </citation>
    <scope>NUCLEOTIDE SEQUENCE [LARGE SCALE GENOMIC DNA]</scope>
    <source>
        <strain evidence="1 2">NBRC 111202</strain>
    </source>
</reference>
<evidence type="ECO:0000313" key="2">
    <source>
        <dbReference type="Proteomes" id="UP000188533"/>
    </source>
</evidence>
<gene>
    <name evidence="1" type="ORF">LENED_000960</name>
</gene>
<reference evidence="1 2" key="1">
    <citation type="submission" date="2016-08" db="EMBL/GenBank/DDBJ databases">
        <authorList>
            <consortium name="Lentinula edodes genome sequencing consortium"/>
            <person name="Sakamoto Y."/>
            <person name="Nakade K."/>
            <person name="Sato S."/>
            <person name="Yoshida Y."/>
            <person name="Miyazaki K."/>
            <person name="Natsume S."/>
            <person name="Konno N."/>
        </authorList>
    </citation>
    <scope>NUCLEOTIDE SEQUENCE [LARGE SCALE GENOMIC DNA]</scope>
    <source>
        <strain evidence="1 2">NBRC 111202</strain>
    </source>
</reference>
<protein>
    <submittedName>
        <fullName evidence="1">Retrovirus-related pol polyprotein</fullName>
    </submittedName>
</protein>
<evidence type="ECO:0000313" key="1">
    <source>
        <dbReference type="EMBL" id="GAV99500.1"/>
    </source>
</evidence>
<name>A0A1Q3DX40_LENED</name>
<dbReference type="EMBL" id="BDGU01000015">
    <property type="protein sequence ID" value="GAV99500.1"/>
    <property type="molecule type" value="Genomic_DNA"/>
</dbReference>
<accession>A0A1Q3DX40</accession>
<dbReference type="AlphaFoldDB" id="A0A1Q3DX40"/>
<keyword evidence="2" id="KW-1185">Reference proteome</keyword>
<dbReference type="Proteomes" id="UP000188533">
    <property type="component" value="Unassembled WGS sequence"/>
</dbReference>
<dbReference type="Pfam" id="PF14223">
    <property type="entry name" value="Retrotran_gag_2"/>
    <property type="match status" value="1"/>
</dbReference>
<organism evidence="1 2">
    <name type="scientific">Lentinula edodes</name>
    <name type="common">Shiitake mushroom</name>
    <name type="synonym">Lentinus edodes</name>
    <dbReference type="NCBI Taxonomy" id="5353"/>
    <lineage>
        <taxon>Eukaryota</taxon>
        <taxon>Fungi</taxon>
        <taxon>Dikarya</taxon>
        <taxon>Basidiomycota</taxon>
        <taxon>Agaricomycotina</taxon>
        <taxon>Agaricomycetes</taxon>
        <taxon>Agaricomycetidae</taxon>
        <taxon>Agaricales</taxon>
        <taxon>Marasmiineae</taxon>
        <taxon>Omphalotaceae</taxon>
        <taxon>Lentinula</taxon>
    </lineage>
</organism>
<sequence length="235" mass="26449">MAASIIYLNIVDPVGLGIEHEKPAYHIWTELKKKYERQDEMHVHQADTKLRSARFDPSITTIEEHKKTMKNHLKELRNLGGSCLDSQCCLIVIASMPKSWRDLLINVKGISSDDVFIHLHQVYDNKKEDEEDARQCSQVRALIAQEMASFHSANTVSAPKKDHPTCTNPNCPPRRHRTHTIEKCWAPGGGNEGGGPKKAETAVTQTANYASDGGNHTIMELFDLCTYTHFVYPTP</sequence>